<evidence type="ECO:0000313" key="2">
    <source>
        <dbReference type="EMBL" id="PPJ49811.1"/>
    </source>
</evidence>
<gene>
    <name evidence="2" type="ORF">CBER1_03326</name>
</gene>
<comment type="caution">
    <text evidence="2">The sequence shown here is derived from an EMBL/GenBank/DDBJ whole genome shotgun (WGS) entry which is preliminary data.</text>
</comment>
<feature type="compositionally biased region" description="Polar residues" evidence="1">
    <location>
        <begin position="193"/>
        <end position="204"/>
    </location>
</feature>
<feature type="region of interest" description="Disordered" evidence="1">
    <location>
        <begin position="89"/>
        <end position="122"/>
    </location>
</feature>
<organism evidence="2 3">
    <name type="scientific">Cercospora berteroae</name>
    <dbReference type="NCBI Taxonomy" id="357750"/>
    <lineage>
        <taxon>Eukaryota</taxon>
        <taxon>Fungi</taxon>
        <taxon>Dikarya</taxon>
        <taxon>Ascomycota</taxon>
        <taxon>Pezizomycotina</taxon>
        <taxon>Dothideomycetes</taxon>
        <taxon>Dothideomycetidae</taxon>
        <taxon>Mycosphaerellales</taxon>
        <taxon>Mycosphaerellaceae</taxon>
        <taxon>Cercospora</taxon>
    </lineage>
</organism>
<dbReference type="EMBL" id="PNEN01001798">
    <property type="protein sequence ID" value="PPJ49811.1"/>
    <property type="molecule type" value="Genomic_DNA"/>
</dbReference>
<feature type="region of interest" description="Disordered" evidence="1">
    <location>
        <begin position="135"/>
        <end position="204"/>
    </location>
</feature>
<dbReference type="AlphaFoldDB" id="A0A2S6BQP9"/>
<feature type="compositionally biased region" description="Basic residues" evidence="1">
    <location>
        <begin position="93"/>
        <end position="104"/>
    </location>
</feature>
<dbReference type="Proteomes" id="UP000237631">
    <property type="component" value="Unassembled WGS sequence"/>
</dbReference>
<name>A0A2S6BQP9_9PEZI</name>
<evidence type="ECO:0000256" key="1">
    <source>
        <dbReference type="SAM" id="MobiDB-lite"/>
    </source>
</evidence>
<accession>A0A2S6BQP9</accession>
<dbReference type="OrthoDB" id="10641382at2759"/>
<reference evidence="3" key="1">
    <citation type="journal article" date="2017" name="bioRxiv">
        <title>Conservation of a gene cluster reveals novel cercosporin biosynthetic mechanisms and extends production to the genus Colletotrichum.</title>
        <authorList>
            <person name="de Jonge R."/>
            <person name="Ebert M.K."/>
            <person name="Huitt-Roehl C.R."/>
            <person name="Pal P."/>
            <person name="Suttle J.C."/>
            <person name="Spanner R.E."/>
            <person name="Neubauer J.D."/>
            <person name="Jurick W.M.II."/>
            <person name="Stott K.A."/>
            <person name="Secor G.A."/>
            <person name="Thomma B.P.H.J."/>
            <person name="Van de Peer Y."/>
            <person name="Townsend C.A."/>
            <person name="Bolton M.D."/>
        </authorList>
    </citation>
    <scope>NUCLEOTIDE SEQUENCE [LARGE SCALE GENOMIC DNA]</scope>
    <source>
        <strain evidence="3">CBS538.71</strain>
    </source>
</reference>
<protein>
    <submittedName>
        <fullName evidence="2">Uncharacterized protein</fullName>
    </submittedName>
</protein>
<sequence length="204" mass="23311">MPKFISTHPRNLTKLQQLNQAVARHEKIWENIHYNPCPANPSHNYRRTSMYDHGVCELRAWTRKRMVWDEELNGEKQSLVLTLKVVRRDDNKKRKKKRGRRGRINARNQDATGHGEDEDEDDVLTITRKLRQTPIGAVNEAGIPHNDAEPEGQNPQVNIDSDRKEVETKEEEGEIQEACSGENEDESGVGIIQPQSLPDTGSDS</sequence>
<evidence type="ECO:0000313" key="3">
    <source>
        <dbReference type="Proteomes" id="UP000237631"/>
    </source>
</evidence>
<keyword evidence="3" id="KW-1185">Reference proteome</keyword>
<proteinExistence type="predicted"/>